<feature type="region of interest" description="Disordered" evidence="1">
    <location>
        <begin position="1"/>
        <end position="40"/>
    </location>
</feature>
<organism evidence="2 3">
    <name type="scientific">Streptomyces roseoviridis</name>
    <dbReference type="NCBI Taxonomy" id="67361"/>
    <lineage>
        <taxon>Bacteria</taxon>
        <taxon>Bacillati</taxon>
        <taxon>Actinomycetota</taxon>
        <taxon>Actinomycetes</taxon>
        <taxon>Kitasatosporales</taxon>
        <taxon>Streptomycetaceae</taxon>
        <taxon>Streptomyces</taxon>
    </lineage>
</organism>
<evidence type="ECO:0000313" key="2">
    <source>
        <dbReference type="EMBL" id="MFB9558624.1"/>
    </source>
</evidence>
<gene>
    <name evidence="2" type="ORF">ACFFTP_31145</name>
</gene>
<proteinExistence type="predicted"/>
<sequence>GGDYAWSYGDGTWTVKTSPKEPEIGASEGEIAPGTYRTRGPSTDCYWERTAKDGTILDNRFATSTQEVKVTVRATDGQFTTRGCGQWTKAQ</sequence>
<feature type="non-terminal residue" evidence="2">
    <location>
        <position position="1"/>
    </location>
</feature>
<protein>
    <submittedName>
        <fullName evidence="2">Uncharacterized protein</fullName>
    </submittedName>
</protein>
<dbReference type="Proteomes" id="UP001589716">
    <property type="component" value="Unassembled WGS sequence"/>
</dbReference>
<keyword evidence="3" id="KW-1185">Reference proteome</keyword>
<name>A0ABV5QZ12_9ACTN</name>
<evidence type="ECO:0000256" key="1">
    <source>
        <dbReference type="SAM" id="MobiDB-lite"/>
    </source>
</evidence>
<accession>A0ABV5QZ12</accession>
<comment type="caution">
    <text evidence="2">The sequence shown here is derived from an EMBL/GenBank/DDBJ whole genome shotgun (WGS) entry which is preliminary data.</text>
</comment>
<dbReference type="EMBL" id="JBHMCT010000049">
    <property type="protein sequence ID" value="MFB9558624.1"/>
    <property type="molecule type" value="Genomic_DNA"/>
</dbReference>
<reference evidence="2 3" key="1">
    <citation type="submission" date="2024-09" db="EMBL/GenBank/DDBJ databases">
        <authorList>
            <person name="Sun Q."/>
            <person name="Mori K."/>
        </authorList>
    </citation>
    <scope>NUCLEOTIDE SEQUENCE [LARGE SCALE GENOMIC DNA]</scope>
    <source>
        <strain evidence="2 3">JCM 4414</strain>
    </source>
</reference>
<evidence type="ECO:0000313" key="3">
    <source>
        <dbReference type="Proteomes" id="UP001589716"/>
    </source>
</evidence>